<accession>A0A840MKX4</accession>
<evidence type="ECO:0000313" key="2">
    <source>
        <dbReference type="Proteomes" id="UP000575898"/>
    </source>
</evidence>
<dbReference type="RefSeq" id="WP_184037005.1">
    <property type="nucleotide sequence ID" value="NZ_JACHHY010000007.1"/>
</dbReference>
<gene>
    <name evidence="1" type="ORF">HNQ59_001440</name>
</gene>
<evidence type="ECO:0000313" key="1">
    <source>
        <dbReference type="EMBL" id="MBB5018155.1"/>
    </source>
</evidence>
<protein>
    <submittedName>
        <fullName evidence="1">Uncharacterized protein</fullName>
    </submittedName>
</protein>
<dbReference type="AlphaFoldDB" id="A0A840MKX4"/>
<dbReference type="EMBL" id="JACHHY010000007">
    <property type="protein sequence ID" value="MBB5018155.1"/>
    <property type="molecule type" value="Genomic_DNA"/>
</dbReference>
<proteinExistence type="predicted"/>
<keyword evidence="2" id="KW-1185">Reference proteome</keyword>
<comment type="caution">
    <text evidence="1">The sequence shown here is derived from an EMBL/GenBank/DDBJ whole genome shotgun (WGS) entry which is preliminary data.</text>
</comment>
<sequence length="116" mass="13123">MDKLEDRINHDRGSLSSLISDLESLNRVYRDIESNRPLGMPVLNSRRRNVERQMVVDQGRHQLYALRNLGADELPVVVPAGLAEQFEAAFGPHVEAFPRDWLGADPAILPHLTRSK</sequence>
<name>A0A840MKX4_9PROT</name>
<reference evidence="1 2" key="1">
    <citation type="submission" date="2020-08" db="EMBL/GenBank/DDBJ databases">
        <title>Genomic Encyclopedia of Type Strains, Phase IV (KMG-IV): sequencing the most valuable type-strain genomes for metagenomic binning, comparative biology and taxonomic classification.</title>
        <authorList>
            <person name="Goeker M."/>
        </authorList>
    </citation>
    <scope>NUCLEOTIDE SEQUENCE [LARGE SCALE GENOMIC DNA]</scope>
    <source>
        <strain evidence="1 2">DSM 27165</strain>
    </source>
</reference>
<dbReference type="Proteomes" id="UP000575898">
    <property type="component" value="Unassembled WGS sequence"/>
</dbReference>
<organism evidence="1 2">
    <name type="scientific">Chitinivorax tropicus</name>
    <dbReference type="NCBI Taxonomy" id="714531"/>
    <lineage>
        <taxon>Bacteria</taxon>
        <taxon>Pseudomonadati</taxon>
        <taxon>Pseudomonadota</taxon>
        <taxon>Betaproteobacteria</taxon>
        <taxon>Chitinivorax</taxon>
    </lineage>
</organism>